<gene>
    <name evidence="3" type="ORF">RM779_23555</name>
</gene>
<organism evidence="3 4">
    <name type="scientific">Streptomyces johnsoniae</name>
    <dbReference type="NCBI Taxonomy" id="3075532"/>
    <lineage>
        <taxon>Bacteria</taxon>
        <taxon>Bacillati</taxon>
        <taxon>Actinomycetota</taxon>
        <taxon>Actinomycetes</taxon>
        <taxon>Kitasatosporales</taxon>
        <taxon>Streptomycetaceae</taxon>
        <taxon>Streptomyces</taxon>
    </lineage>
</organism>
<feature type="chain" id="PRO_5045528714" evidence="1">
    <location>
        <begin position="33"/>
        <end position="428"/>
    </location>
</feature>
<evidence type="ECO:0000256" key="1">
    <source>
        <dbReference type="SAM" id="SignalP"/>
    </source>
</evidence>
<evidence type="ECO:0000313" key="4">
    <source>
        <dbReference type="Proteomes" id="UP001183615"/>
    </source>
</evidence>
<keyword evidence="3" id="KW-0378">Hydrolase</keyword>
<dbReference type="InterPro" id="IPR012338">
    <property type="entry name" value="Beta-lactam/transpept-like"/>
</dbReference>
<dbReference type="InterPro" id="IPR006311">
    <property type="entry name" value="TAT_signal"/>
</dbReference>
<keyword evidence="4" id="KW-1185">Reference proteome</keyword>
<dbReference type="RefSeq" id="WP_311619738.1">
    <property type="nucleotide sequence ID" value="NZ_JAVREV010000014.1"/>
</dbReference>
<dbReference type="PROSITE" id="PS51318">
    <property type="entry name" value="TAT"/>
    <property type="match status" value="1"/>
</dbReference>
<reference evidence="4" key="1">
    <citation type="submission" date="2023-07" db="EMBL/GenBank/DDBJ databases">
        <title>30 novel species of actinomycetes from the DSMZ collection.</title>
        <authorList>
            <person name="Nouioui I."/>
        </authorList>
    </citation>
    <scope>NUCLEOTIDE SEQUENCE [LARGE SCALE GENOMIC DNA]</scope>
    <source>
        <strain evidence="4">DSM 41886</strain>
    </source>
</reference>
<dbReference type="Pfam" id="PF00144">
    <property type="entry name" value="Beta-lactamase"/>
    <property type="match status" value="1"/>
</dbReference>
<name>A0ABU2SAT6_9ACTN</name>
<dbReference type="PANTHER" id="PTHR46825:SF7">
    <property type="entry name" value="D-ALANYL-D-ALANINE CARBOXYPEPTIDASE"/>
    <property type="match status" value="1"/>
</dbReference>
<dbReference type="InterPro" id="IPR001466">
    <property type="entry name" value="Beta-lactam-related"/>
</dbReference>
<accession>A0ABU2SAT6</accession>
<proteinExistence type="predicted"/>
<dbReference type="PANTHER" id="PTHR46825">
    <property type="entry name" value="D-ALANYL-D-ALANINE-CARBOXYPEPTIDASE/ENDOPEPTIDASE AMPH"/>
    <property type="match status" value="1"/>
</dbReference>
<keyword evidence="1" id="KW-0732">Signal</keyword>
<feature type="domain" description="Beta-lactamase-related" evidence="2">
    <location>
        <begin position="55"/>
        <end position="373"/>
    </location>
</feature>
<protein>
    <submittedName>
        <fullName evidence="3">Serine hydrolase domain-containing protein</fullName>
        <ecNumber evidence="3">3.1.1.103</ecNumber>
    </submittedName>
</protein>
<dbReference type="SUPFAM" id="SSF56601">
    <property type="entry name" value="beta-lactamase/transpeptidase-like"/>
    <property type="match status" value="1"/>
</dbReference>
<dbReference type="EC" id="3.1.1.103" evidence="3"/>
<dbReference type="EMBL" id="JAVREV010000014">
    <property type="protein sequence ID" value="MDT0445549.1"/>
    <property type="molecule type" value="Genomic_DNA"/>
</dbReference>
<evidence type="ECO:0000313" key="3">
    <source>
        <dbReference type="EMBL" id="MDT0445549.1"/>
    </source>
</evidence>
<dbReference type="Gene3D" id="3.40.710.10">
    <property type="entry name" value="DD-peptidase/beta-lactamase superfamily"/>
    <property type="match status" value="1"/>
</dbReference>
<sequence>MTARRITRRHTIGGVTAGALLAGLLVAAPAHAQPAPSPALDEAALDASLQAVHEAGIYGLYSAADTGAGERWRGAAGVADVTTGRPATPQMRHRVGSVTKSFVAVAVLQQVAAGRVDLDAPVGAYLPGLLPEAQGSAVTVRMLLNHTSGIGDYVAGAFPSLGEGSGASLDENRLDRVAPEELVRIGLAAPPTGAPGERHAYSNTNYIIAGLLMEEVTGQDVEDYLAERVIAPAGLRHTSLPRTAAIRGPHAGMYEAMYGLFDPPRDYRTYDPSWFWTAGALVSTAADLDAFYAALFDGTLLPPEQLAEMRRTVPVEDAAGQVVGAYGLGLYPVQFTCGTFWGHDGVVWGAGTMAFAAPDGGRQAAVGSTLTKYQTVNEDGTLEPHPADAALVQHLNLALCGTEIPDPAALPRLADASTTPLPGTDRHG</sequence>
<feature type="signal peptide" evidence="1">
    <location>
        <begin position="1"/>
        <end position="32"/>
    </location>
</feature>
<evidence type="ECO:0000259" key="2">
    <source>
        <dbReference type="Pfam" id="PF00144"/>
    </source>
</evidence>
<dbReference type="InterPro" id="IPR050491">
    <property type="entry name" value="AmpC-like"/>
</dbReference>
<dbReference type="Proteomes" id="UP001183615">
    <property type="component" value="Unassembled WGS sequence"/>
</dbReference>
<comment type="caution">
    <text evidence="3">The sequence shown here is derived from an EMBL/GenBank/DDBJ whole genome shotgun (WGS) entry which is preliminary data.</text>
</comment>
<dbReference type="GO" id="GO:0016787">
    <property type="term" value="F:hydrolase activity"/>
    <property type="evidence" value="ECO:0007669"/>
    <property type="project" value="UniProtKB-KW"/>
</dbReference>